<evidence type="ECO:0000313" key="3">
    <source>
        <dbReference type="EMBL" id="OGI87228.1"/>
    </source>
</evidence>
<keyword evidence="2" id="KW-1133">Transmembrane helix</keyword>
<feature type="region of interest" description="Disordered" evidence="1">
    <location>
        <begin position="69"/>
        <end position="96"/>
    </location>
</feature>
<dbReference type="AlphaFoldDB" id="A0A1F6WZC4"/>
<sequence>MVMNKNLQVILSILVAIALGVVIFYSFLGFKSSSTLTEEERIQALIDSTTAPSNSNPYSEEEMKKIIDSTTAPSKATAPNDKELKKLLDSTTAPEN</sequence>
<reference evidence="3 4" key="1">
    <citation type="journal article" date="2016" name="Nat. Commun.">
        <title>Thousands of microbial genomes shed light on interconnected biogeochemical processes in an aquifer system.</title>
        <authorList>
            <person name="Anantharaman K."/>
            <person name="Brown C.T."/>
            <person name="Hug L.A."/>
            <person name="Sharon I."/>
            <person name="Castelle C.J."/>
            <person name="Probst A.J."/>
            <person name="Thomas B.C."/>
            <person name="Singh A."/>
            <person name="Wilkins M.J."/>
            <person name="Karaoz U."/>
            <person name="Brodie E.L."/>
            <person name="Williams K.H."/>
            <person name="Hubbard S.S."/>
            <person name="Banfield J.F."/>
        </authorList>
    </citation>
    <scope>NUCLEOTIDE SEQUENCE [LARGE SCALE GENOMIC DNA]</scope>
</reference>
<name>A0A1F6WZC4_9BACT</name>
<keyword evidence="2" id="KW-0812">Transmembrane</keyword>
<organism evidence="3 4">
    <name type="scientific">Candidatus Nomurabacteria bacterium RIFCSPLOWO2_01_FULL_36_16</name>
    <dbReference type="NCBI Taxonomy" id="1801767"/>
    <lineage>
        <taxon>Bacteria</taxon>
        <taxon>Candidatus Nomuraibacteriota</taxon>
    </lineage>
</organism>
<proteinExistence type="predicted"/>
<dbReference type="EMBL" id="MFUR01000004">
    <property type="protein sequence ID" value="OGI87228.1"/>
    <property type="molecule type" value="Genomic_DNA"/>
</dbReference>
<evidence type="ECO:0000256" key="1">
    <source>
        <dbReference type="SAM" id="MobiDB-lite"/>
    </source>
</evidence>
<comment type="caution">
    <text evidence="3">The sequence shown here is derived from an EMBL/GenBank/DDBJ whole genome shotgun (WGS) entry which is preliminary data.</text>
</comment>
<gene>
    <name evidence="3" type="ORF">A3A91_03800</name>
</gene>
<keyword evidence="2" id="KW-0472">Membrane</keyword>
<protein>
    <submittedName>
        <fullName evidence="3">Uncharacterized protein</fullName>
    </submittedName>
</protein>
<accession>A0A1F6WZC4</accession>
<evidence type="ECO:0000313" key="4">
    <source>
        <dbReference type="Proteomes" id="UP000177001"/>
    </source>
</evidence>
<feature type="transmembrane region" description="Helical" evidence="2">
    <location>
        <begin position="6"/>
        <end position="28"/>
    </location>
</feature>
<dbReference type="Proteomes" id="UP000177001">
    <property type="component" value="Unassembled WGS sequence"/>
</dbReference>
<evidence type="ECO:0000256" key="2">
    <source>
        <dbReference type="SAM" id="Phobius"/>
    </source>
</evidence>